<dbReference type="Proteomes" id="UP000554482">
    <property type="component" value="Unassembled WGS sequence"/>
</dbReference>
<protein>
    <submittedName>
        <fullName evidence="1">Uncharacterized protein</fullName>
    </submittedName>
</protein>
<proteinExistence type="predicted"/>
<comment type="caution">
    <text evidence="1">The sequence shown here is derived from an EMBL/GenBank/DDBJ whole genome shotgun (WGS) entry which is preliminary data.</text>
</comment>
<feature type="non-terminal residue" evidence="1">
    <location>
        <position position="1"/>
    </location>
</feature>
<name>A0A7J6WZC9_THATH</name>
<gene>
    <name evidence="1" type="ORF">FRX31_007591</name>
</gene>
<evidence type="ECO:0000313" key="2">
    <source>
        <dbReference type="Proteomes" id="UP000554482"/>
    </source>
</evidence>
<evidence type="ECO:0000313" key="1">
    <source>
        <dbReference type="EMBL" id="KAF5202821.1"/>
    </source>
</evidence>
<accession>A0A7J6WZC9</accession>
<keyword evidence="2" id="KW-1185">Reference proteome</keyword>
<reference evidence="1 2" key="1">
    <citation type="submission" date="2020-06" db="EMBL/GenBank/DDBJ databases">
        <title>Transcriptomic and genomic resources for Thalictrum thalictroides and T. hernandezii: Facilitating candidate gene discovery in an emerging model plant lineage.</title>
        <authorList>
            <person name="Arias T."/>
            <person name="Riano-Pachon D.M."/>
            <person name="Di Stilio V.S."/>
        </authorList>
    </citation>
    <scope>NUCLEOTIDE SEQUENCE [LARGE SCALE GENOMIC DNA]</scope>
    <source>
        <strain evidence="2">cv. WT478/WT964</strain>
        <tissue evidence="1">Leaves</tissue>
    </source>
</reference>
<dbReference type="EMBL" id="JABWDY010007580">
    <property type="protein sequence ID" value="KAF5202821.1"/>
    <property type="molecule type" value="Genomic_DNA"/>
</dbReference>
<sequence length="62" mass="7204">PCLFWVSSRSKQQSIQLLPSFLTTNHRNHKNLEALQSTTAFKNVKPLFLTMKHYISTSIQQD</sequence>
<dbReference type="AlphaFoldDB" id="A0A7J6WZC9"/>
<organism evidence="1 2">
    <name type="scientific">Thalictrum thalictroides</name>
    <name type="common">Rue-anemone</name>
    <name type="synonym">Anemone thalictroides</name>
    <dbReference type="NCBI Taxonomy" id="46969"/>
    <lineage>
        <taxon>Eukaryota</taxon>
        <taxon>Viridiplantae</taxon>
        <taxon>Streptophyta</taxon>
        <taxon>Embryophyta</taxon>
        <taxon>Tracheophyta</taxon>
        <taxon>Spermatophyta</taxon>
        <taxon>Magnoliopsida</taxon>
        <taxon>Ranunculales</taxon>
        <taxon>Ranunculaceae</taxon>
        <taxon>Thalictroideae</taxon>
        <taxon>Thalictrum</taxon>
    </lineage>
</organism>